<organism evidence="1 2">
    <name type="scientific">Necator americanus</name>
    <name type="common">Human hookworm</name>
    <dbReference type="NCBI Taxonomy" id="51031"/>
    <lineage>
        <taxon>Eukaryota</taxon>
        <taxon>Metazoa</taxon>
        <taxon>Ecdysozoa</taxon>
        <taxon>Nematoda</taxon>
        <taxon>Chromadorea</taxon>
        <taxon>Rhabditida</taxon>
        <taxon>Rhabditina</taxon>
        <taxon>Rhabditomorpha</taxon>
        <taxon>Strongyloidea</taxon>
        <taxon>Ancylostomatidae</taxon>
        <taxon>Bunostominae</taxon>
        <taxon>Necator</taxon>
    </lineage>
</organism>
<sequence length="65" mass="7263">MHDSDCRAKVRVGPPLNSYLLKAGHPWTLGKKNSGVDDPHNLLDATASAGWKLNSDCEEWRRLAY</sequence>
<dbReference type="EMBL" id="KI657808">
    <property type="protein sequence ID" value="ETN85101.1"/>
    <property type="molecule type" value="Genomic_DNA"/>
</dbReference>
<protein>
    <submittedName>
        <fullName evidence="1">Uncharacterized protein</fullName>
    </submittedName>
</protein>
<accession>W2TVK9</accession>
<dbReference type="Proteomes" id="UP000053676">
    <property type="component" value="Unassembled WGS sequence"/>
</dbReference>
<evidence type="ECO:0000313" key="1">
    <source>
        <dbReference type="EMBL" id="ETN85101.1"/>
    </source>
</evidence>
<dbReference type="KEGG" id="nai:NECAME_06567"/>
<keyword evidence="2" id="KW-1185">Reference proteome</keyword>
<proteinExistence type="predicted"/>
<name>W2TVK9_NECAM</name>
<reference evidence="2" key="1">
    <citation type="journal article" date="2014" name="Nat. Genet.">
        <title>Genome of the human hookworm Necator americanus.</title>
        <authorList>
            <person name="Tang Y.T."/>
            <person name="Gao X."/>
            <person name="Rosa B.A."/>
            <person name="Abubucker S."/>
            <person name="Hallsworth-Pepin K."/>
            <person name="Martin J."/>
            <person name="Tyagi R."/>
            <person name="Heizer E."/>
            <person name="Zhang X."/>
            <person name="Bhonagiri-Palsikar V."/>
            <person name="Minx P."/>
            <person name="Warren W.C."/>
            <person name="Wang Q."/>
            <person name="Zhan B."/>
            <person name="Hotez P.J."/>
            <person name="Sternberg P.W."/>
            <person name="Dougall A."/>
            <person name="Gaze S.T."/>
            <person name="Mulvenna J."/>
            <person name="Sotillo J."/>
            <person name="Ranganathan S."/>
            <person name="Rabelo E.M."/>
            <person name="Wilson R.K."/>
            <person name="Felgner P.L."/>
            <person name="Bethony J."/>
            <person name="Hawdon J.M."/>
            <person name="Gasser R.B."/>
            <person name="Loukas A."/>
            <person name="Mitreva M."/>
        </authorList>
    </citation>
    <scope>NUCLEOTIDE SEQUENCE [LARGE SCALE GENOMIC DNA]</scope>
</reference>
<gene>
    <name evidence="1" type="ORF">NECAME_06567</name>
</gene>
<evidence type="ECO:0000313" key="2">
    <source>
        <dbReference type="Proteomes" id="UP000053676"/>
    </source>
</evidence>
<dbReference type="AlphaFoldDB" id="W2TVK9"/>